<dbReference type="GO" id="GO:0005198">
    <property type="term" value="F:structural molecule activity"/>
    <property type="evidence" value="ECO:0007669"/>
    <property type="project" value="InterPro"/>
</dbReference>
<dbReference type="GO" id="GO:0030855">
    <property type="term" value="P:epithelial cell differentiation"/>
    <property type="evidence" value="ECO:0007669"/>
    <property type="project" value="TreeGrafter"/>
</dbReference>
<evidence type="ECO:0000256" key="10">
    <source>
        <dbReference type="SAM" id="Coils"/>
    </source>
</evidence>
<keyword evidence="3 10" id="KW-0175">Coiled coil</keyword>
<comment type="function">
    <text evidence="4">Plays a significant role in maintaining keratin filament organization in intestinal epithelia. When phosphorylated, plays a role in the secretion of mucin in the small intestine.</text>
</comment>
<dbReference type="GeneID" id="115282504"/>
<reference evidence="12 13" key="1">
    <citation type="submission" date="2019-05" db="EMBL/GenBank/DDBJ databases">
        <title>A Chromosome-scale Meerkat (S. suricatta) Genome Assembly.</title>
        <authorList>
            <person name="Dudchenko O."/>
            <person name="Lieberman Aiden E."/>
            <person name="Tung J."/>
            <person name="Barreiro L.B."/>
            <person name="Clutton-Brock T.H."/>
        </authorList>
    </citation>
    <scope>NUCLEOTIDE SEQUENCE [LARGE SCALE GENOMIC DNA]</scope>
</reference>
<dbReference type="InterPro" id="IPR039008">
    <property type="entry name" value="IF_rod_dom"/>
</dbReference>
<accession>A0A673V886</accession>
<dbReference type="PROSITE" id="PS51842">
    <property type="entry name" value="IF_ROD_2"/>
    <property type="match status" value="1"/>
</dbReference>
<dbReference type="SUPFAM" id="SSF64593">
    <property type="entry name" value="Intermediate filament protein, coiled coil region"/>
    <property type="match status" value="2"/>
</dbReference>
<feature type="coiled-coil region" evidence="10">
    <location>
        <begin position="256"/>
        <end position="325"/>
    </location>
</feature>
<reference evidence="12" key="2">
    <citation type="submission" date="2025-08" db="UniProtKB">
        <authorList>
            <consortium name="Ensembl"/>
        </authorList>
    </citation>
    <scope>IDENTIFICATION</scope>
</reference>
<evidence type="ECO:0000256" key="6">
    <source>
        <dbReference type="ARBA" id="ARBA00040318"/>
    </source>
</evidence>
<keyword evidence="2 9" id="KW-0403">Intermediate filament</keyword>
<dbReference type="Proteomes" id="UP000472268">
    <property type="component" value="Chromosome 17"/>
</dbReference>
<feature type="coiled-coil region" evidence="10">
    <location>
        <begin position="185"/>
        <end position="219"/>
    </location>
</feature>
<keyword evidence="13" id="KW-1185">Reference proteome</keyword>
<reference evidence="12" key="3">
    <citation type="submission" date="2025-09" db="UniProtKB">
        <authorList>
            <consortium name="Ensembl"/>
        </authorList>
    </citation>
    <scope>IDENTIFICATION</scope>
</reference>
<evidence type="ECO:0000256" key="3">
    <source>
        <dbReference type="ARBA" id="ARBA00023054"/>
    </source>
</evidence>
<dbReference type="InterPro" id="IPR002957">
    <property type="entry name" value="Keratin_I"/>
</dbReference>
<dbReference type="InterPro" id="IPR018039">
    <property type="entry name" value="IF_conserved"/>
</dbReference>
<organism evidence="12 13">
    <name type="scientific">Suricata suricatta</name>
    <name type="common">Meerkat</name>
    <dbReference type="NCBI Taxonomy" id="37032"/>
    <lineage>
        <taxon>Eukaryota</taxon>
        <taxon>Metazoa</taxon>
        <taxon>Chordata</taxon>
        <taxon>Craniata</taxon>
        <taxon>Vertebrata</taxon>
        <taxon>Euteleostomi</taxon>
        <taxon>Mammalia</taxon>
        <taxon>Eutheria</taxon>
        <taxon>Laurasiatheria</taxon>
        <taxon>Carnivora</taxon>
        <taxon>Feliformia</taxon>
        <taxon>Herpestidae</taxon>
        <taxon>Suricata</taxon>
    </lineage>
</organism>
<dbReference type="Gene3D" id="1.20.5.1160">
    <property type="entry name" value="Vasodilator-stimulated phosphoprotein"/>
    <property type="match status" value="1"/>
</dbReference>
<feature type="coiled-coil region" evidence="10">
    <location>
        <begin position="80"/>
        <end position="107"/>
    </location>
</feature>
<dbReference type="PRINTS" id="PR01248">
    <property type="entry name" value="TYPE1KERATIN"/>
</dbReference>
<evidence type="ECO:0000313" key="12">
    <source>
        <dbReference type="Ensembl" id="ENSSSUP00005029595.1"/>
    </source>
</evidence>
<dbReference type="PANTHER" id="PTHR23239">
    <property type="entry name" value="INTERMEDIATE FILAMENT"/>
    <property type="match status" value="1"/>
</dbReference>
<feature type="domain" description="IF rod" evidence="11">
    <location>
        <begin position="76"/>
        <end position="386"/>
    </location>
</feature>
<evidence type="ECO:0000256" key="8">
    <source>
        <dbReference type="ARBA" id="ARBA00042487"/>
    </source>
</evidence>
<dbReference type="GO" id="GO:0005882">
    <property type="term" value="C:intermediate filament"/>
    <property type="evidence" value="ECO:0007669"/>
    <property type="project" value="UniProtKB-KW"/>
</dbReference>
<name>A0A673V886_SURSU</name>
<dbReference type="Gene3D" id="1.20.5.500">
    <property type="entry name" value="Single helix bin"/>
    <property type="match status" value="1"/>
</dbReference>
<dbReference type="Ensembl" id="ENSSSUT00005033774.1">
    <property type="protein sequence ID" value="ENSSSUP00005029595.1"/>
    <property type="gene ID" value="ENSSSUG00005019108.1"/>
</dbReference>
<evidence type="ECO:0000256" key="5">
    <source>
        <dbReference type="ARBA" id="ARBA00038712"/>
    </source>
</evidence>
<dbReference type="PANTHER" id="PTHR23239:SF167">
    <property type="entry name" value="KERATIN, TYPE I CYTOSKELETAL 20"/>
    <property type="match status" value="1"/>
</dbReference>
<evidence type="ECO:0000256" key="2">
    <source>
        <dbReference type="ARBA" id="ARBA00022754"/>
    </source>
</evidence>
<comment type="similarity">
    <text evidence="9">Belongs to the intermediate filament family.</text>
</comment>
<dbReference type="FunFam" id="1.20.5.170:FF:000002">
    <property type="entry name" value="Type I keratin KA11"/>
    <property type="match status" value="1"/>
</dbReference>
<evidence type="ECO:0000259" key="11">
    <source>
        <dbReference type="PROSITE" id="PS51842"/>
    </source>
</evidence>
<dbReference type="RefSeq" id="XP_029784425.1">
    <property type="nucleotide sequence ID" value="XM_029928565.1"/>
</dbReference>
<dbReference type="PROSITE" id="PS00226">
    <property type="entry name" value="IF_ROD_1"/>
    <property type="match status" value="1"/>
</dbReference>
<sequence length="433" mass="50139">MEFTLRSLQGGLSSAWQDRARSTGVSIYGTGGTLRRREAPSVYGGAGGKGVRISTSKHMVGCGNDLARREMFVGNEKMTMQNLNDRLASYLEKVHSLEQSNSNLELLIKQWYQKNTPSTRDDCAYFQQIKELQNQIKTVQLQNTRCVLQIDNAKLTAANFRLKYEAEREMRLTVESDIEGLNKVSADLSLRRTDLEVQIKELTKELDLLKKEHQEEVDILRKHLSNTVSVELDTAPARDLGALLNEMRQKYEVIVQENLQKAKEQFETQTELLQQHVTVSTQEIKDTEVQLKELRHTYRDLEIKLQSHLTMKESLEHTLEETRARYASQLATIKALLNSIEVQLTQIWTDTERQNKEYNALFDIKTRLEQEIATYRRLLEGEDVTQTNRTTEYQKSTLEEKDVKKKRKIRTIVEEVVDGKVVSYETKEMEEDM</sequence>
<comment type="subunit">
    <text evidence="5">Heterotetramer of two type I and two type II keratins. Associates with KRT8.</text>
</comment>
<dbReference type="CTD" id="54474"/>
<dbReference type="Pfam" id="PF00038">
    <property type="entry name" value="Filament"/>
    <property type="match status" value="1"/>
</dbReference>
<keyword evidence="1" id="KW-0416">Keratin</keyword>
<dbReference type="AlphaFoldDB" id="A0A673V886"/>
<protein>
    <recommendedName>
        <fullName evidence="6">Keratin, type I cytoskeletal 20</fullName>
    </recommendedName>
    <alternativeName>
        <fullName evidence="7">Cytokeratin-20</fullName>
    </alternativeName>
    <alternativeName>
        <fullName evidence="8">Keratin-20</fullName>
    </alternativeName>
</protein>
<gene>
    <name evidence="12" type="primary">KRT20</name>
</gene>
<dbReference type="Gene3D" id="1.20.5.170">
    <property type="match status" value="1"/>
</dbReference>
<evidence type="ECO:0000256" key="9">
    <source>
        <dbReference type="RuleBase" id="RU000685"/>
    </source>
</evidence>
<dbReference type="SMART" id="SM01391">
    <property type="entry name" value="Filament"/>
    <property type="match status" value="1"/>
</dbReference>
<evidence type="ECO:0000256" key="7">
    <source>
        <dbReference type="ARBA" id="ARBA00041717"/>
    </source>
</evidence>
<dbReference type="OrthoDB" id="2441647at2759"/>
<dbReference type="GO" id="GO:0045109">
    <property type="term" value="P:intermediate filament organization"/>
    <property type="evidence" value="ECO:0007669"/>
    <property type="project" value="TreeGrafter"/>
</dbReference>
<evidence type="ECO:0000256" key="1">
    <source>
        <dbReference type="ARBA" id="ARBA00022744"/>
    </source>
</evidence>
<dbReference type="OMA" id="LGTIMNE"/>
<evidence type="ECO:0000256" key="4">
    <source>
        <dbReference type="ARBA" id="ARBA00037685"/>
    </source>
</evidence>
<evidence type="ECO:0000313" key="13">
    <source>
        <dbReference type="Proteomes" id="UP000472268"/>
    </source>
</evidence>
<proteinExistence type="inferred from homology"/>